<evidence type="ECO:0000313" key="3">
    <source>
        <dbReference type="Proteomes" id="UP000627781"/>
    </source>
</evidence>
<sequence length="317" mass="37030">MSIVLEKVDLGKIKYLIYSNENKENIDGEFNKGIIDKDVIPGTLPAFLTVEEDKIKIRYHVTDESALSEILKDTIGKSELKYILKVLIDVFLSAEEKNINIKNYLLDKDYVFIDKSNKEIYLIYIPLKDAKEETSVITFIKDIISTIKYDLNEDLYFFVQLHNYLNNEGFTLEGLYKLIDNEPLESIEEREAEKIEEIQEDELDFEEEGTTILGLEEDYGKMATIERVVSGEAVEIYKTEFKIGRDRNTCDFFVDNKSVGRLHAVITKRNEQYYLLDNSSRNGTYLNDKRLNSMREYMIKNGDEIRLSNETLIFKLY</sequence>
<reference evidence="2 3" key="1">
    <citation type="submission" date="2020-08" db="EMBL/GenBank/DDBJ databases">
        <title>A Genomic Blueprint of the Chicken Gut Microbiome.</title>
        <authorList>
            <person name="Gilroy R."/>
            <person name="Ravi A."/>
            <person name="Getino M."/>
            <person name="Pursley I."/>
            <person name="Horton D.L."/>
            <person name="Alikhan N.-F."/>
            <person name="Baker D."/>
            <person name="Gharbi K."/>
            <person name="Hall N."/>
            <person name="Watson M."/>
            <person name="Adriaenssens E.M."/>
            <person name="Foster-Nyarko E."/>
            <person name="Jarju S."/>
            <person name="Secka A."/>
            <person name="Antonio M."/>
            <person name="Oren A."/>
            <person name="Chaudhuri R."/>
            <person name="La Ragione R.M."/>
            <person name="Hildebrand F."/>
            <person name="Pallen M.J."/>
        </authorList>
    </citation>
    <scope>NUCLEOTIDE SEQUENCE [LARGE SCALE GENOMIC DNA]</scope>
    <source>
        <strain evidence="2 3">Sa3CVN1</strain>
    </source>
</reference>
<gene>
    <name evidence="2" type="ORF">H9661_02425</name>
</gene>
<proteinExistence type="predicted"/>
<dbReference type="RefSeq" id="WP_191767622.1">
    <property type="nucleotide sequence ID" value="NZ_JACSRA010000003.1"/>
</dbReference>
<dbReference type="InterPro" id="IPR008984">
    <property type="entry name" value="SMAD_FHA_dom_sf"/>
</dbReference>
<dbReference type="SUPFAM" id="SSF49879">
    <property type="entry name" value="SMAD/FHA domain"/>
    <property type="match status" value="1"/>
</dbReference>
<dbReference type="Pfam" id="PF19909">
    <property type="entry name" value="DUF6382"/>
    <property type="match status" value="1"/>
</dbReference>
<dbReference type="Gene3D" id="2.60.200.20">
    <property type="match status" value="1"/>
</dbReference>
<evidence type="ECO:0000259" key="1">
    <source>
        <dbReference type="PROSITE" id="PS50006"/>
    </source>
</evidence>
<dbReference type="EMBL" id="JACSRA010000003">
    <property type="protein sequence ID" value="MBD7910202.1"/>
    <property type="molecule type" value="Genomic_DNA"/>
</dbReference>
<dbReference type="SMART" id="SM00240">
    <property type="entry name" value="FHA"/>
    <property type="match status" value="1"/>
</dbReference>
<dbReference type="PANTHER" id="PTHR23308">
    <property type="entry name" value="NUCLEAR INHIBITOR OF PROTEIN PHOSPHATASE-1"/>
    <property type="match status" value="1"/>
</dbReference>
<name>A0ABR8PPW5_9CLOT</name>
<accession>A0ABR8PPW5</accession>
<dbReference type="InterPro" id="IPR045962">
    <property type="entry name" value="DUF6382"/>
</dbReference>
<dbReference type="PROSITE" id="PS50006">
    <property type="entry name" value="FHA_DOMAIN"/>
    <property type="match status" value="1"/>
</dbReference>
<dbReference type="Pfam" id="PF00498">
    <property type="entry name" value="FHA"/>
    <property type="match status" value="1"/>
</dbReference>
<dbReference type="InterPro" id="IPR000253">
    <property type="entry name" value="FHA_dom"/>
</dbReference>
<dbReference type="CDD" id="cd00060">
    <property type="entry name" value="FHA"/>
    <property type="match status" value="1"/>
</dbReference>
<dbReference type="Proteomes" id="UP000627781">
    <property type="component" value="Unassembled WGS sequence"/>
</dbReference>
<feature type="domain" description="FHA" evidence="1">
    <location>
        <begin position="241"/>
        <end position="291"/>
    </location>
</feature>
<protein>
    <submittedName>
        <fullName evidence="2">FHA domain-containing protein</fullName>
    </submittedName>
</protein>
<evidence type="ECO:0000313" key="2">
    <source>
        <dbReference type="EMBL" id="MBD7910202.1"/>
    </source>
</evidence>
<dbReference type="InterPro" id="IPR050923">
    <property type="entry name" value="Cell_Proc_Reg/RNA_Proc"/>
</dbReference>
<comment type="caution">
    <text evidence="2">The sequence shown here is derived from an EMBL/GenBank/DDBJ whole genome shotgun (WGS) entry which is preliminary data.</text>
</comment>
<keyword evidence="3" id="KW-1185">Reference proteome</keyword>
<organism evidence="2 3">
    <name type="scientific">Clostridium cibarium</name>
    <dbReference type="NCBI Taxonomy" id="2762247"/>
    <lineage>
        <taxon>Bacteria</taxon>
        <taxon>Bacillati</taxon>
        <taxon>Bacillota</taxon>
        <taxon>Clostridia</taxon>
        <taxon>Eubacteriales</taxon>
        <taxon>Clostridiaceae</taxon>
        <taxon>Clostridium</taxon>
    </lineage>
</organism>